<dbReference type="Pfam" id="PF07728">
    <property type="entry name" value="AAA_5"/>
    <property type="match status" value="1"/>
</dbReference>
<dbReference type="SMART" id="SM00382">
    <property type="entry name" value="AAA"/>
    <property type="match status" value="1"/>
</dbReference>
<dbReference type="InterPro" id="IPR027417">
    <property type="entry name" value="P-loop_NTPase"/>
</dbReference>
<reference evidence="2 3" key="1">
    <citation type="submission" date="2020-09" db="EMBL/GenBank/DDBJ databases">
        <title>Brevundimonas sp. LVF1 isolated from an oligotrophic pond in Goettingen, Germany.</title>
        <authorList>
            <person name="Friedrich I."/>
            <person name="Klassen A."/>
            <person name="Neubauer H."/>
            <person name="Schneider D."/>
            <person name="Hertel R."/>
            <person name="Daniel R."/>
        </authorList>
    </citation>
    <scope>NUCLEOTIDE SEQUENCE [LARGE SCALE GENOMIC DNA]</scope>
    <source>
        <strain evidence="2 3">LVF1</strain>
    </source>
</reference>
<dbReference type="SUPFAM" id="SSF52540">
    <property type="entry name" value="P-loop containing nucleoside triphosphate hydrolases"/>
    <property type="match status" value="1"/>
</dbReference>
<protein>
    <submittedName>
        <fullName evidence="2">AAA family ATPase</fullName>
    </submittedName>
</protein>
<evidence type="ECO:0000313" key="2">
    <source>
        <dbReference type="EMBL" id="QTC89199.1"/>
    </source>
</evidence>
<dbReference type="InterPro" id="IPR003593">
    <property type="entry name" value="AAA+_ATPase"/>
</dbReference>
<evidence type="ECO:0000259" key="1">
    <source>
        <dbReference type="SMART" id="SM00382"/>
    </source>
</evidence>
<dbReference type="InterPro" id="IPR011704">
    <property type="entry name" value="ATPase_dyneun-rel_AAA"/>
</dbReference>
<feature type="domain" description="AAA+ ATPase" evidence="1">
    <location>
        <begin position="362"/>
        <end position="526"/>
    </location>
</feature>
<dbReference type="PANTHER" id="PTHR37291:SF1">
    <property type="entry name" value="TYPE IV METHYL-DIRECTED RESTRICTION ENZYME ECOKMCRB SUBUNIT"/>
    <property type="match status" value="1"/>
</dbReference>
<keyword evidence="3" id="KW-1185">Reference proteome</keyword>
<evidence type="ECO:0000313" key="3">
    <source>
        <dbReference type="Proteomes" id="UP000663942"/>
    </source>
</evidence>
<dbReference type="PANTHER" id="PTHR37291">
    <property type="entry name" value="5-METHYLCYTOSINE-SPECIFIC RESTRICTION ENZYME B"/>
    <property type="match status" value="1"/>
</dbReference>
<dbReference type="CDD" id="cd00009">
    <property type="entry name" value="AAA"/>
    <property type="match status" value="1"/>
</dbReference>
<dbReference type="RefSeq" id="WP_207826965.1">
    <property type="nucleotide sequence ID" value="NZ_CP062006.1"/>
</dbReference>
<dbReference type="EMBL" id="CP062006">
    <property type="protein sequence ID" value="QTC89199.1"/>
    <property type="molecule type" value="Genomic_DNA"/>
</dbReference>
<proteinExistence type="predicted"/>
<dbReference type="InterPro" id="IPR052934">
    <property type="entry name" value="Methyl-DNA_Rec/Restrict_Enz"/>
</dbReference>
<gene>
    <name evidence="2" type="ORF">IFE19_07695</name>
</gene>
<dbReference type="Proteomes" id="UP000663942">
    <property type="component" value="Chromosome"/>
</dbReference>
<name>A0ABX7SNB6_9CAUL</name>
<dbReference type="Gene3D" id="3.40.50.300">
    <property type="entry name" value="P-loop containing nucleotide triphosphate hydrolases"/>
    <property type="match status" value="1"/>
</dbReference>
<accession>A0ABX7SNB6</accession>
<sequence>MLGGVGSAGMGYNQNRPFEFGYFLDLMTALKSTTPDERREILSEPWAFSRFLTRVNAPGKQLAHILEHLLFPDTFERISSGTDKGRVLIGLTDEPPAKIKAMDRADRDRSLSALRRRITEERGPRFDFYDEEFSSRWRDAGKAAPQPSAPEDAAVWAEVTSLEHGHGGPGWELGSWLWSPTTSTDGADRYSVMRGPAPGDTVYHLVAGLPGRPPRQRWLWGRSVVAKPFETVSERPSAPGSWGDAEAYYKIALEGCEPLSTPIPMDEIETRHRDDILEDLNERPKHYPYARYGADFRGSQGIYLSKLSHRLASALASPFDDPEADAAPADAGDRRPYTSADAAEEAFIPKSEIDEILELWEAKLNIILQGAPGVGKSFMAKRLAYALIGEADPDRVETVQFHQSYAYEDFVQGYRPTPDRGFALRDGVFLRVCDAARKDRSRRHVLIIDEINRGNLSKIFGELMLLIEPDKRGVEWAARLAYADTAAECFHIPDNLFIIGMMNTADRSLSMVDYALRRRFAFVPLRPQYRSDRFTAHLRGKGVPDEIIERIVARMCALNDEIAADVRNLGPGFEIGHSFFVPGRGDVFGEAWYERIVKTEIAPLLAEYWFDDSDKEAEARHRLLAPAP</sequence>
<organism evidence="2 3">
    <name type="scientific">Brevundimonas pondensis</name>
    <dbReference type="NCBI Taxonomy" id="2774189"/>
    <lineage>
        <taxon>Bacteria</taxon>
        <taxon>Pseudomonadati</taxon>
        <taxon>Pseudomonadota</taxon>
        <taxon>Alphaproteobacteria</taxon>
        <taxon>Caulobacterales</taxon>
        <taxon>Caulobacteraceae</taxon>
        <taxon>Brevundimonas</taxon>
    </lineage>
</organism>